<evidence type="ECO:0000256" key="3">
    <source>
        <dbReference type="ARBA" id="ARBA00022989"/>
    </source>
</evidence>
<dbReference type="GO" id="GO:0016020">
    <property type="term" value="C:membrane"/>
    <property type="evidence" value="ECO:0007669"/>
    <property type="project" value="UniProtKB-SubCell"/>
</dbReference>
<evidence type="ECO:0000256" key="2">
    <source>
        <dbReference type="ARBA" id="ARBA00022692"/>
    </source>
</evidence>
<evidence type="ECO:0000313" key="9">
    <source>
        <dbReference type="EMBL" id="KAF5863367.1"/>
    </source>
</evidence>
<comment type="caution">
    <text evidence="9">The sequence shown here is derived from an EMBL/GenBank/DDBJ whole genome shotgun (WGS) entry which is preliminary data.</text>
</comment>
<gene>
    <name evidence="9" type="ORF">ETB97_010247</name>
</gene>
<feature type="transmembrane region" description="Helical" evidence="7">
    <location>
        <begin position="204"/>
        <end position="226"/>
    </location>
</feature>
<keyword evidence="3 7" id="KW-1133">Transmembrane helix</keyword>
<feature type="transmembrane region" description="Helical" evidence="7">
    <location>
        <begin position="280"/>
        <end position="300"/>
    </location>
</feature>
<feature type="transmembrane region" description="Helical" evidence="7">
    <location>
        <begin position="153"/>
        <end position="174"/>
    </location>
</feature>
<evidence type="ECO:0000256" key="6">
    <source>
        <dbReference type="SAM" id="MobiDB-lite"/>
    </source>
</evidence>
<keyword evidence="10" id="KW-1185">Reference proteome</keyword>
<evidence type="ECO:0000313" key="10">
    <source>
        <dbReference type="Proteomes" id="UP000541154"/>
    </source>
</evidence>
<feature type="transmembrane region" description="Helical" evidence="7">
    <location>
        <begin position="238"/>
        <end position="260"/>
    </location>
</feature>
<keyword evidence="4 7" id="KW-0472">Membrane</keyword>
<dbReference type="EMBL" id="SPNV01000053">
    <property type="protein sequence ID" value="KAF5863367.1"/>
    <property type="molecule type" value="Genomic_DNA"/>
</dbReference>
<comment type="subcellular location">
    <subcellularLocation>
        <location evidence="1">Membrane</location>
        <topology evidence="1">Multi-pass membrane protein</topology>
    </subcellularLocation>
</comment>
<dbReference type="PANTHER" id="PTHR33048">
    <property type="entry name" value="PTH11-LIKE INTEGRAL MEMBRANE PROTEIN (AFU_ORTHOLOGUE AFUA_5G11245)"/>
    <property type="match status" value="1"/>
</dbReference>
<evidence type="ECO:0000259" key="8">
    <source>
        <dbReference type="Pfam" id="PF20684"/>
    </source>
</evidence>
<feature type="domain" description="Rhodopsin" evidence="8">
    <location>
        <begin position="43"/>
        <end position="296"/>
    </location>
</feature>
<name>A0A8H6A9Y2_PETAA</name>
<comment type="similarity">
    <text evidence="5">Belongs to the SAT4 family.</text>
</comment>
<dbReference type="InterPro" id="IPR049326">
    <property type="entry name" value="Rhodopsin_dom_fungi"/>
</dbReference>
<feature type="transmembrane region" description="Helical" evidence="7">
    <location>
        <begin position="62"/>
        <end position="81"/>
    </location>
</feature>
<dbReference type="InterPro" id="IPR052337">
    <property type="entry name" value="SAT4-like"/>
</dbReference>
<protein>
    <recommendedName>
        <fullName evidence="8">Rhodopsin domain-containing protein</fullName>
    </recommendedName>
</protein>
<evidence type="ECO:0000256" key="5">
    <source>
        <dbReference type="ARBA" id="ARBA00038359"/>
    </source>
</evidence>
<accession>A0A8H6A9Y2</accession>
<sequence length="437" mass="48163">MWSGIASSIVARDPGQDAAQAAFHKSAVESWTLYAFGVAATLLRTYSRWSAVGFKHLRADDYLVWVAIAFYTAQTALAYSVGNVAHGLANNGMTDAQRATLSVDNQEYRERVIGSKIQVAGWTTYSALIWSLKLSMLAFYIRLTDGLGRRYRIPVYVGFFLVIGTFIASVTLAARIPPCFNHGHAPNISNPTLDVCQAAISKPIVWVSFAANVSTDLYLITIPIPLLWNTKLRLLKKLASTFVLSSGVFVLVCATLKSIFVLVDPQNGAALSGEWGTRETFVAVITTNLPMIFGLFKSWLGKFYGSSFQSSQAYKTPSGFKSIGGGGASHPRSRGRRGPSSGAHGMSTTLTYTESEERMVDDVKMHRLKASPVPPTPGSANSIMVYNQIEVTREERRAERSRSNGNPLQQFVRHMRKLIGRCVRILRFKLELLFIKT</sequence>
<dbReference type="PANTHER" id="PTHR33048:SF105">
    <property type="match status" value="1"/>
</dbReference>
<organism evidence="9 10">
    <name type="scientific">Petromyces alliaceus</name>
    <name type="common">Aspergillus alliaceus</name>
    <dbReference type="NCBI Taxonomy" id="209559"/>
    <lineage>
        <taxon>Eukaryota</taxon>
        <taxon>Fungi</taxon>
        <taxon>Dikarya</taxon>
        <taxon>Ascomycota</taxon>
        <taxon>Pezizomycotina</taxon>
        <taxon>Eurotiomycetes</taxon>
        <taxon>Eurotiomycetidae</taxon>
        <taxon>Eurotiales</taxon>
        <taxon>Aspergillaceae</taxon>
        <taxon>Aspergillus</taxon>
        <taxon>Aspergillus subgen. Circumdati</taxon>
    </lineage>
</organism>
<evidence type="ECO:0000256" key="4">
    <source>
        <dbReference type="ARBA" id="ARBA00023136"/>
    </source>
</evidence>
<dbReference type="Pfam" id="PF20684">
    <property type="entry name" value="Fung_rhodopsin"/>
    <property type="match status" value="1"/>
</dbReference>
<evidence type="ECO:0000256" key="1">
    <source>
        <dbReference type="ARBA" id="ARBA00004141"/>
    </source>
</evidence>
<keyword evidence="2 7" id="KW-0812">Transmembrane</keyword>
<evidence type="ECO:0000256" key="7">
    <source>
        <dbReference type="SAM" id="Phobius"/>
    </source>
</evidence>
<feature type="region of interest" description="Disordered" evidence="6">
    <location>
        <begin position="319"/>
        <end position="351"/>
    </location>
</feature>
<dbReference type="Proteomes" id="UP000541154">
    <property type="component" value="Unassembled WGS sequence"/>
</dbReference>
<proteinExistence type="inferred from homology"/>
<reference evidence="9 10" key="1">
    <citation type="submission" date="2019-04" db="EMBL/GenBank/DDBJ databases">
        <title>Aspergillus burnettii sp. nov., novel species from soil in southeast Queensland.</title>
        <authorList>
            <person name="Gilchrist C.L.M."/>
            <person name="Pitt J.I."/>
            <person name="Lange L."/>
            <person name="Lacey H.J."/>
            <person name="Vuong D."/>
            <person name="Midgley D.J."/>
            <person name="Greenfield P."/>
            <person name="Bradbury M."/>
            <person name="Lacey E."/>
            <person name="Busk P.K."/>
            <person name="Pilgaard B."/>
            <person name="Chooi Y.H."/>
            <person name="Piggott A.M."/>
        </authorList>
    </citation>
    <scope>NUCLEOTIDE SEQUENCE [LARGE SCALE GENOMIC DNA]</scope>
    <source>
        <strain evidence="9 10">FRR 5400</strain>
    </source>
</reference>
<feature type="transmembrane region" description="Helical" evidence="7">
    <location>
        <begin position="119"/>
        <end position="141"/>
    </location>
</feature>
<dbReference type="AlphaFoldDB" id="A0A8H6A9Y2"/>